<dbReference type="PANTHER" id="PTHR31293">
    <property type="entry name" value="RNI-LIKE SUPERFAMILY PROTEIN"/>
    <property type="match status" value="1"/>
</dbReference>
<keyword evidence="2" id="KW-1185">Reference proteome</keyword>
<dbReference type="KEGG" id="rsz:130511320"/>
<reference evidence="2" key="1">
    <citation type="journal article" date="2019" name="Database">
        <title>The radish genome database (RadishGD): an integrated information resource for radish genomics.</title>
        <authorList>
            <person name="Yu H.J."/>
            <person name="Baek S."/>
            <person name="Lee Y.J."/>
            <person name="Cho A."/>
            <person name="Mun J.H."/>
        </authorList>
    </citation>
    <scope>NUCLEOTIDE SEQUENCE [LARGE SCALE GENOMIC DNA]</scope>
    <source>
        <strain evidence="2">cv. WK10039</strain>
    </source>
</reference>
<accession>A0A9W3DKB8</accession>
<proteinExistence type="predicted"/>
<evidence type="ECO:0000313" key="2">
    <source>
        <dbReference type="Proteomes" id="UP000504610"/>
    </source>
</evidence>
<dbReference type="RefSeq" id="XP_056864227.1">
    <property type="nucleotide sequence ID" value="XM_057008247.1"/>
</dbReference>
<dbReference type="Proteomes" id="UP000504610">
    <property type="component" value="Chromosome 4"/>
</dbReference>
<dbReference type="OrthoDB" id="1112952at2759"/>
<dbReference type="SUPFAM" id="SSF81383">
    <property type="entry name" value="F-box domain"/>
    <property type="match status" value="1"/>
</dbReference>
<evidence type="ECO:0000259" key="1">
    <source>
        <dbReference type="Pfam" id="PF00646"/>
    </source>
</evidence>
<name>A0A9W3DKB8_RAPSA</name>
<dbReference type="Pfam" id="PF00646">
    <property type="entry name" value="F-box"/>
    <property type="match status" value="1"/>
</dbReference>
<organism evidence="2 3">
    <name type="scientific">Raphanus sativus</name>
    <name type="common">Radish</name>
    <name type="synonym">Raphanus raphanistrum var. sativus</name>
    <dbReference type="NCBI Taxonomy" id="3726"/>
    <lineage>
        <taxon>Eukaryota</taxon>
        <taxon>Viridiplantae</taxon>
        <taxon>Streptophyta</taxon>
        <taxon>Embryophyta</taxon>
        <taxon>Tracheophyta</taxon>
        <taxon>Spermatophyta</taxon>
        <taxon>Magnoliopsida</taxon>
        <taxon>eudicotyledons</taxon>
        <taxon>Gunneridae</taxon>
        <taxon>Pentapetalae</taxon>
        <taxon>rosids</taxon>
        <taxon>malvids</taxon>
        <taxon>Brassicales</taxon>
        <taxon>Brassicaceae</taxon>
        <taxon>Brassiceae</taxon>
        <taxon>Raphanus</taxon>
    </lineage>
</organism>
<dbReference type="InterPro" id="IPR055294">
    <property type="entry name" value="FBL60-like"/>
</dbReference>
<dbReference type="AlphaFoldDB" id="A0A9W3DKB8"/>
<sequence length="124" mass="13919">MDSFGELTDDLLIKILSFAPTTKVAVATSVLSKRWLSLWTMVPRLSLEDQWIDTVDINEIDFIVLPSHAVSGTLLLHKSPVIESFHLTKASGCIDDSEIYLWVRVAVDRFVRDLKISFTDAIGL</sequence>
<dbReference type="InterPro" id="IPR036047">
    <property type="entry name" value="F-box-like_dom_sf"/>
</dbReference>
<dbReference type="GeneID" id="130511320"/>
<evidence type="ECO:0000313" key="3">
    <source>
        <dbReference type="RefSeq" id="XP_056864227.1"/>
    </source>
</evidence>
<protein>
    <submittedName>
        <fullName evidence="3">FBD-associated F-box protein At5g56410</fullName>
    </submittedName>
</protein>
<reference evidence="3" key="2">
    <citation type="submission" date="2025-08" db="UniProtKB">
        <authorList>
            <consortium name="RefSeq"/>
        </authorList>
    </citation>
    <scope>IDENTIFICATION</scope>
    <source>
        <tissue evidence="3">Leaf</tissue>
    </source>
</reference>
<feature type="domain" description="F-box" evidence="1">
    <location>
        <begin position="6"/>
        <end position="44"/>
    </location>
</feature>
<gene>
    <name evidence="3" type="primary">LOC130511320</name>
</gene>
<dbReference type="InterPro" id="IPR001810">
    <property type="entry name" value="F-box_dom"/>
</dbReference>
<dbReference type="PANTHER" id="PTHR31293:SF12">
    <property type="entry name" value="RNI-LIKE SUPERFAMILY PROTEIN"/>
    <property type="match status" value="1"/>
</dbReference>